<dbReference type="EMBL" id="CAJNIZ010016889">
    <property type="protein sequence ID" value="CAE7390981.1"/>
    <property type="molecule type" value="Genomic_DNA"/>
</dbReference>
<protein>
    <recommendedName>
        <fullName evidence="3">Glutamine amidotransferase type-2 domain-containing protein</fullName>
    </recommendedName>
</protein>
<name>A0A812Q3U7_SYMPI</name>
<feature type="non-terminal residue" evidence="1">
    <location>
        <position position="1"/>
    </location>
</feature>
<accession>A0A812Q3U7</accession>
<organism evidence="1 2">
    <name type="scientific">Symbiodinium pilosum</name>
    <name type="common">Dinoflagellate</name>
    <dbReference type="NCBI Taxonomy" id="2952"/>
    <lineage>
        <taxon>Eukaryota</taxon>
        <taxon>Sar</taxon>
        <taxon>Alveolata</taxon>
        <taxon>Dinophyceae</taxon>
        <taxon>Suessiales</taxon>
        <taxon>Symbiodiniaceae</taxon>
        <taxon>Symbiodinium</taxon>
    </lineage>
</organism>
<dbReference type="AlphaFoldDB" id="A0A812Q3U7"/>
<dbReference type="OrthoDB" id="40822at2759"/>
<sequence>KRTTLSSLVRRSLDSIERWAWLRRGLLARGRLYMGHTRFATSSKATLEGTHPHRWTPPQTQDVYVGWSLGHLTKQQKRLELFITHNGDLDYFDVGKITYDLGTIQSWLEHATGCARPADVDSAAIAGIMDLLRTQGCLTRSVRFGFLFGPKRTSLNYEMPAQKLFKQIGQVIDGVLQRHGIEEKTVGILNDERELLRASCVQAVVGCKLQIPLEESDVQKMVNSSVDAFFDNDLLFATQLFMRNAKGSFGLCITSSLDASRQMVIAARGQTMSVAFYPETGLVLYGSEAAAVKAGMGKSVPHEQQTQRRSRHASVVFGLGSKARGRSDSNGMFHSPDKLTFDASHESMQAGGSNQLALQSQLNEGYTKRIAAAIATLLKDLGGEICLLDWGEGMPFTSFNHRSLRPTVLMNNALTVTLVRESFVRKTMMKRMVAIEDNPLVLPLPRSKAEPVGQDIQDIPKALEKIQNDWDLGRGLNRSTAWALGRALRGRLQDKLAGKVASDAVDLLITGCEVSLWLGEQLAADLSLCFRRLVVRCISANKILGLHGLECPMPQTGHGCGSWNLQGACVLLVSHSGGSFSTLNISNLLQAATRHLFIVTSEWDTQIGKQLRQLDETSRIFSTDIGLRPAEPCSIS</sequence>
<gene>
    <name evidence="1" type="ORF">SPIL2461_LOCUS9583</name>
</gene>
<proteinExistence type="predicted"/>
<feature type="non-terminal residue" evidence="1">
    <location>
        <position position="636"/>
    </location>
</feature>
<dbReference type="Gene3D" id="3.60.20.10">
    <property type="entry name" value="Glutamine Phosphoribosylpyrophosphate, subunit 1, domain 1"/>
    <property type="match status" value="1"/>
</dbReference>
<reference evidence="1" key="1">
    <citation type="submission" date="2021-02" db="EMBL/GenBank/DDBJ databases">
        <authorList>
            <person name="Dougan E. K."/>
            <person name="Rhodes N."/>
            <person name="Thang M."/>
            <person name="Chan C."/>
        </authorList>
    </citation>
    <scope>NUCLEOTIDE SEQUENCE</scope>
</reference>
<evidence type="ECO:0000313" key="2">
    <source>
        <dbReference type="Proteomes" id="UP000649617"/>
    </source>
</evidence>
<keyword evidence="2" id="KW-1185">Reference proteome</keyword>
<evidence type="ECO:0000313" key="1">
    <source>
        <dbReference type="EMBL" id="CAE7390981.1"/>
    </source>
</evidence>
<dbReference type="Proteomes" id="UP000649617">
    <property type="component" value="Unassembled WGS sequence"/>
</dbReference>
<comment type="caution">
    <text evidence="1">The sequence shown here is derived from an EMBL/GenBank/DDBJ whole genome shotgun (WGS) entry which is preliminary data.</text>
</comment>
<dbReference type="InterPro" id="IPR029055">
    <property type="entry name" value="Ntn_hydrolases_N"/>
</dbReference>
<evidence type="ECO:0008006" key="3">
    <source>
        <dbReference type="Google" id="ProtNLM"/>
    </source>
</evidence>